<sequence>MNCRFYFIYKMFVNSSEACTGIFYILSHSEDFPCWYWGVGGERQA</sequence>
<accession>A0A0E9R856</accession>
<proteinExistence type="predicted"/>
<organism evidence="1">
    <name type="scientific">Anguilla anguilla</name>
    <name type="common">European freshwater eel</name>
    <name type="synonym">Muraena anguilla</name>
    <dbReference type="NCBI Taxonomy" id="7936"/>
    <lineage>
        <taxon>Eukaryota</taxon>
        <taxon>Metazoa</taxon>
        <taxon>Chordata</taxon>
        <taxon>Craniata</taxon>
        <taxon>Vertebrata</taxon>
        <taxon>Euteleostomi</taxon>
        <taxon>Actinopterygii</taxon>
        <taxon>Neopterygii</taxon>
        <taxon>Teleostei</taxon>
        <taxon>Anguilliformes</taxon>
        <taxon>Anguillidae</taxon>
        <taxon>Anguilla</taxon>
    </lineage>
</organism>
<dbReference type="AlphaFoldDB" id="A0A0E9R856"/>
<reference evidence="1" key="1">
    <citation type="submission" date="2014-11" db="EMBL/GenBank/DDBJ databases">
        <authorList>
            <person name="Amaro Gonzalez C."/>
        </authorList>
    </citation>
    <scope>NUCLEOTIDE SEQUENCE</scope>
</reference>
<dbReference type="EMBL" id="GBXM01083261">
    <property type="protein sequence ID" value="JAH25316.1"/>
    <property type="molecule type" value="Transcribed_RNA"/>
</dbReference>
<reference evidence="1" key="2">
    <citation type="journal article" date="2015" name="Fish Shellfish Immunol.">
        <title>Early steps in the European eel (Anguilla anguilla)-Vibrio vulnificus interaction in the gills: Role of the RtxA13 toxin.</title>
        <authorList>
            <person name="Callol A."/>
            <person name="Pajuelo D."/>
            <person name="Ebbesson L."/>
            <person name="Teles M."/>
            <person name="MacKenzie S."/>
            <person name="Amaro C."/>
        </authorList>
    </citation>
    <scope>NUCLEOTIDE SEQUENCE</scope>
</reference>
<name>A0A0E9R856_ANGAN</name>
<protein>
    <submittedName>
        <fullName evidence="1">Uncharacterized protein</fullName>
    </submittedName>
</protein>
<evidence type="ECO:0000313" key="1">
    <source>
        <dbReference type="EMBL" id="JAH25316.1"/>
    </source>
</evidence>